<keyword evidence="2" id="KW-1185">Reference proteome</keyword>
<dbReference type="HOGENOM" id="CLU_1611686_0_0_1"/>
<evidence type="ECO:0000313" key="1">
    <source>
        <dbReference type="EMBL" id="EXX59856.1"/>
    </source>
</evidence>
<name>A0A015KJK5_RHIIW</name>
<proteinExistence type="predicted"/>
<comment type="caution">
    <text evidence="1">The sequence shown here is derived from an EMBL/GenBank/DDBJ whole genome shotgun (WGS) entry which is preliminary data.</text>
</comment>
<protein>
    <submittedName>
        <fullName evidence="1">Uncharacterized protein</fullName>
    </submittedName>
</protein>
<sequence>MIIVVLFKSELPATANQKGHNGANSLLCLESTSTLIPVYTPSEPTGPSSAHLANEEDDDELVRILKAHANLLITRGRLTVDSEILEANNQIKHIINILMQRCKAKHEELDYTQAVRDRNEAQNAVNRDNILLNHWWLRATQTGKQLVLANTQLGQVNAQLARGRL</sequence>
<dbReference type="EMBL" id="JEMT01026152">
    <property type="protein sequence ID" value="EXX59856.1"/>
    <property type="molecule type" value="Genomic_DNA"/>
</dbReference>
<reference evidence="1 2" key="1">
    <citation type="submission" date="2014-02" db="EMBL/GenBank/DDBJ databases">
        <title>Single nucleus genome sequencing reveals high similarity among nuclei of an endomycorrhizal fungus.</title>
        <authorList>
            <person name="Lin K."/>
            <person name="Geurts R."/>
            <person name="Zhang Z."/>
            <person name="Limpens E."/>
            <person name="Saunders D.G."/>
            <person name="Mu D."/>
            <person name="Pang E."/>
            <person name="Cao H."/>
            <person name="Cha H."/>
            <person name="Lin T."/>
            <person name="Zhou Q."/>
            <person name="Shang Y."/>
            <person name="Li Y."/>
            <person name="Ivanov S."/>
            <person name="Sharma T."/>
            <person name="Velzen R.V."/>
            <person name="Ruijter N.D."/>
            <person name="Aanen D.K."/>
            <person name="Win J."/>
            <person name="Kamoun S."/>
            <person name="Bisseling T."/>
            <person name="Huang S."/>
        </authorList>
    </citation>
    <scope>NUCLEOTIDE SEQUENCE [LARGE SCALE GENOMIC DNA]</scope>
    <source>
        <strain evidence="2">DAOM197198w</strain>
    </source>
</reference>
<dbReference type="AlphaFoldDB" id="A0A015KJK5"/>
<dbReference type="OrthoDB" id="2440076at2759"/>
<dbReference type="Proteomes" id="UP000022910">
    <property type="component" value="Unassembled WGS sequence"/>
</dbReference>
<organism evidence="1 2">
    <name type="scientific">Rhizophagus irregularis (strain DAOM 197198w)</name>
    <name type="common">Glomus intraradices</name>
    <dbReference type="NCBI Taxonomy" id="1432141"/>
    <lineage>
        <taxon>Eukaryota</taxon>
        <taxon>Fungi</taxon>
        <taxon>Fungi incertae sedis</taxon>
        <taxon>Mucoromycota</taxon>
        <taxon>Glomeromycotina</taxon>
        <taxon>Glomeromycetes</taxon>
        <taxon>Glomerales</taxon>
        <taxon>Glomeraceae</taxon>
        <taxon>Rhizophagus</taxon>
    </lineage>
</organism>
<gene>
    <name evidence="1" type="ORF">RirG_185230</name>
</gene>
<accession>A0A015KJK5</accession>
<evidence type="ECO:0000313" key="2">
    <source>
        <dbReference type="Proteomes" id="UP000022910"/>
    </source>
</evidence>